<dbReference type="AlphaFoldDB" id="A0A512INH6"/>
<comment type="caution">
    <text evidence="2">The sequence shown here is derived from an EMBL/GenBank/DDBJ whole genome shotgun (WGS) entry which is preliminary data.</text>
</comment>
<accession>A0A512INH6</accession>
<sequence length="147" mass="15236">MACATCVTDMGGTFGITFRTMIHKPEPDPTTQIVQGVPGTHGRPMMRIRTLALLAAILTAGPALAAQDMLLGGDMTSDKMTKAEMTRADVEGLIAKAGGRPVDLPDKSLSGLDLSGLDLKGANMRTARLNGTNLKGTVLSGASLQQA</sequence>
<dbReference type="Proteomes" id="UP000321258">
    <property type="component" value="Unassembled WGS sequence"/>
</dbReference>
<evidence type="ECO:0000313" key="3">
    <source>
        <dbReference type="Proteomes" id="UP000321258"/>
    </source>
</evidence>
<protein>
    <recommendedName>
        <fullName evidence="4">Pentapeptide repeat-containing protein</fullName>
    </recommendedName>
</protein>
<evidence type="ECO:0008006" key="4">
    <source>
        <dbReference type="Google" id="ProtNLM"/>
    </source>
</evidence>
<feature type="transmembrane region" description="Helical" evidence="1">
    <location>
        <begin position="51"/>
        <end position="70"/>
    </location>
</feature>
<evidence type="ECO:0000313" key="2">
    <source>
        <dbReference type="EMBL" id="GEO99259.1"/>
    </source>
</evidence>
<dbReference type="EMBL" id="BJZT01000015">
    <property type="protein sequence ID" value="GEO99259.1"/>
    <property type="molecule type" value="Genomic_DNA"/>
</dbReference>
<keyword evidence="1" id="KW-1133">Transmembrane helix</keyword>
<name>A0A512INH6_9HYPH</name>
<dbReference type="Pfam" id="PF00805">
    <property type="entry name" value="Pentapeptide"/>
    <property type="match status" value="1"/>
</dbReference>
<proteinExistence type="predicted"/>
<keyword evidence="1" id="KW-0472">Membrane</keyword>
<reference evidence="2 3" key="1">
    <citation type="submission" date="2019-07" db="EMBL/GenBank/DDBJ databases">
        <title>Whole genome shotgun sequence of Methylobacterium haplocladii NBRC 107714.</title>
        <authorList>
            <person name="Hosoyama A."/>
            <person name="Uohara A."/>
            <person name="Ohji S."/>
            <person name="Ichikawa N."/>
        </authorList>
    </citation>
    <scope>NUCLEOTIDE SEQUENCE [LARGE SCALE GENOMIC DNA]</scope>
    <source>
        <strain evidence="2 3">NBRC 107714</strain>
    </source>
</reference>
<organism evidence="2 3">
    <name type="scientific">Methylobacterium haplocladii</name>
    <dbReference type="NCBI Taxonomy" id="1176176"/>
    <lineage>
        <taxon>Bacteria</taxon>
        <taxon>Pseudomonadati</taxon>
        <taxon>Pseudomonadota</taxon>
        <taxon>Alphaproteobacteria</taxon>
        <taxon>Hyphomicrobiales</taxon>
        <taxon>Methylobacteriaceae</taxon>
        <taxon>Methylobacterium</taxon>
    </lineage>
</organism>
<gene>
    <name evidence="2" type="ORF">MHA02_16470</name>
</gene>
<dbReference type="Gene3D" id="2.160.20.80">
    <property type="entry name" value="E3 ubiquitin-protein ligase SopA"/>
    <property type="match status" value="1"/>
</dbReference>
<dbReference type="SUPFAM" id="SSF141571">
    <property type="entry name" value="Pentapeptide repeat-like"/>
    <property type="match status" value="1"/>
</dbReference>
<keyword evidence="1" id="KW-0812">Transmembrane</keyword>
<dbReference type="InterPro" id="IPR001646">
    <property type="entry name" value="5peptide_repeat"/>
</dbReference>
<keyword evidence="3" id="KW-1185">Reference proteome</keyword>
<evidence type="ECO:0000256" key="1">
    <source>
        <dbReference type="SAM" id="Phobius"/>
    </source>
</evidence>